<dbReference type="VEuPathDB" id="FungiDB:TAPDE_003471"/>
<dbReference type="InterPro" id="IPR036388">
    <property type="entry name" value="WH-like_DNA-bd_sf"/>
</dbReference>
<organism evidence="3 4">
    <name type="scientific">Taphrina deformans (strain PYCC 5710 / ATCC 11124 / CBS 356.35 / IMI 108563 / JCM 9778 / NBRC 8474)</name>
    <name type="common">Peach leaf curl fungus</name>
    <name type="synonym">Lalaria deformans</name>
    <dbReference type="NCBI Taxonomy" id="1097556"/>
    <lineage>
        <taxon>Eukaryota</taxon>
        <taxon>Fungi</taxon>
        <taxon>Dikarya</taxon>
        <taxon>Ascomycota</taxon>
        <taxon>Taphrinomycotina</taxon>
        <taxon>Taphrinomycetes</taxon>
        <taxon>Taphrinales</taxon>
        <taxon>Taphrinaceae</taxon>
        <taxon>Taphrina</taxon>
    </lineage>
</organism>
<gene>
    <name evidence="3" type="ORF">TAPDE_003471</name>
</gene>
<feature type="domain" description="PCI" evidence="2">
    <location>
        <begin position="227"/>
        <end position="416"/>
    </location>
</feature>
<dbReference type="OrthoDB" id="10252687at2759"/>
<dbReference type="GO" id="GO:0003723">
    <property type="term" value="F:RNA binding"/>
    <property type="evidence" value="ECO:0007669"/>
    <property type="project" value="InterPro"/>
</dbReference>
<dbReference type="GO" id="GO:0003690">
    <property type="term" value="F:double-stranded DNA binding"/>
    <property type="evidence" value="ECO:0007669"/>
    <property type="project" value="InterPro"/>
</dbReference>
<dbReference type="EMBL" id="CAHR02000145">
    <property type="protein sequence ID" value="CCG83417.1"/>
    <property type="molecule type" value="Genomic_DNA"/>
</dbReference>
<dbReference type="Pfam" id="PF01399">
    <property type="entry name" value="PCI"/>
    <property type="match status" value="1"/>
</dbReference>
<evidence type="ECO:0000256" key="1">
    <source>
        <dbReference type="ARBA" id="ARBA00025771"/>
    </source>
</evidence>
<evidence type="ECO:0000313" key="3">
    <source>
        <dbReference type="EMBL" id="CCG83417.1"/>
    </source>
</evidence>
<evidence type="ECO:0000313" key="4">
    <source>
        <dbReference type="Proteomes" id="UP000013776"/>
    </source>
</evidence>
<dbReference type="AlphaFoldDB" id="R4XC17"/>
<dbReference type="Proteomes" id="UP000013776">
    <property type="component" value="Unassembled WGS sequence"/>
</dbReference>
<dbReference type="PANTHER" id="PTHR12732:SF0">
    <property type="entry name" value="PCI DOMAIN-CONTAINING PROTEIN 2"/>
    <property type="match status" value="1"/>
</dbReference>
<keyword evidence="4" id="KW-1185">Reference proteome</keyword>
<dbReference type="GO" id="GO:0000973">
    <property type="term" value="P:post-transcriptional tethering of RNA polymerase II gene DNA at nuclear periphery"/>
    <property type="evidence" value="ECO:0007669"/>
    <property type="project" value="TreeGrafter"/>
</dbReference>
<dbReference type="GO" id="GO:0016973">
    <property type="term" value="P:poly(A)+ mRNA export from nucleus"/>
    <property type="evidence" value="ECO:0007669"/>
    <property type="project" value="TreeGrafter"/>
</dbReference>
<dbReference type="InterPro" id="IPR045114">
    <property type="entry name" value="Csn12-like"/>
</dbReference>
<dbReference type="SMART" id="SM00753">
    <property type="entry name" value="PAM"/>
    <property type="match status" value="1"/>
</dbReference>
<dbReference type="Gene3D" id="1.10.10.10">
    <property type="entry name" value="Winged helix-like DNA-binding domain superfamily/Winged helix DNA-binding domain"/>
    <property type="match status" value="1"/>
</dbReference>
<proteinExistence type="inferred from homology"/>
<sequence>MDPNSSDFGSLTSYIIQLNSAVKDRSGLRLECLLSLTNSRKNPSLSRLVSAGLLRPANQQQAQRDGLEIQQSVQRSWIDTVQEFWRTAHYLKSAETAQEAFDHCLATVQAIVKGFTTWDAWVLPVLFSACRDVRVLAIRADAQCASRGDKAENLEEAARIINKAFTICITDRAPMESSRKWGTYCVIGILFRTYFKLNKLSLTKNVLRAVEVSELPDLSFFPKAHVVTWKYYLGVIAFMNEDYTKAETELSDALAKCTRDAKRNMELILSYLIPTHLMTSRKIPSIALLRQFPSLSALYTPTIVALRSGNVAAYDRALLRNEADFIRRRTYLTLERARDLCIRSLFRKIWIASDRATRIPLRKFMVGMNMGLNDQSEGWVDEEEAECFLANMIYKKFVKGYISRERGMVVLSANDPFPRVCR</sequence>
<protein>
    <recommendedName>
        <fullName evidence="2">PCI domain-containing protein</fullName>
    </recommendedName>
</protein>
<name>R4XC17_TAPDE</name>
<evidence type="ECO:0000259" key="2">
    <source>
        <dbReference type="PROSITE" id="PS50250"/>
    </source>
</evidence>
<dbReference type="GO" id="GO:0070390">
    <property type="term" value="C:transcription export complex 2"/>
    <property type="evidence" value="ECO:0007669"/>
    <property type="project" value="TreeGrafter"/>
</dbReference>
<comment type="caution">
    <text evidence="3">The sequence shown here is derived from an EMBL/GenBank/DDBJ whole genome shotgun (WGS) entry which is preliminary data.</text>
</comment>
<dbReference type="STRING" id="1097556.R4XC17"/>
<dbReference type="eggNOG" id="KOG2688">
    <property type="taxonomic scope" value="Eukaryota"/>
</dbReference>
<reference evidence="3 4" key="1">
    <citation type="journal article" date="2013" name="MBio">
        <title>Genome sequencing of the plant pathogen Taphrina deformans, the causal agent of peach leaf curl.</title>
        <authorList>
            <person name="Cisse O.H."/>
            <person name="Almeida J.M.G.C.F."/>
            <person name="Fonseca A."/>
            <person name="Kumar A.A."/>
            <person name="Salojaervi J."/>
            <person name="Overmyer K."/>
            <person name="Hauser P.M."/>
            <person name="Pagni M."/>
        </authorList>
    </citation>
    <scope>NUCLEOTIDE SEQUENCE [LARGE SCALE GENOMIC DNA]</scope>
    <source>
        <strain evidence="4">PYCC 5710 / ATCC 11124 / CBS 356.35 / IMI 108563 / JCM 9778 / NBRC 8474</strain>
    </source>
</reference>
<accession>R4XC17</accession>
<comment type="similarity">
    <text evidence="1">Belongs to the CSN12 family.</text>
</comment>
<dbReference type="InterPro" id="IPR000717">
    <property type="entry name" value="PCI_dom"/>
</dbReference>
<dbReference type="PANTHER" id="PTHR12732">
    <property type="entry name" value="UNCHARACTERIZED PROTEASOME COMPONENT REGION PCI-CONTAINING"/>
    <property type="match status" value="1"/>
</dbReference>
<dbReference type="GO" id="GO:0006368">
    <property type="term" value="P:transcription elongation by RNA polymerase II"/>
    <property type="evidence" value="ECO:0007669"/>
    <property type="project" value="TreeGrafter"/>
</dbReference>
<dbReference type="PROSITE" id="PS50250">
    <property type="entry name" value="PCI"/>
    <property type="match status" value="1"/>
</dbReference>